<evidence type="ECO:0000256" key="6">
    <source>
        <dbReference type="SAM" id="MobiDB-lite"/>
    </source>
</evidence>
<proteinExistence type="inferred from homology"/>
<dbReference type="GO" id="GO:0071051">
    <property type="term" value="P:poly(A)-dependent snoRNA 3'-end processing"/>
    <property type="evidence" value="ECO:0007669"/>
    <property type="project" value="TreeGrafter"/>
</dbReference>
<keyword evidence="5" id="KW-0539">Nucleus</keyword>
<dbReference type="GO" id="GO:0005730">
    <property type="term" value="C:nucleolus"/>
    <property type="evidence" value="ECO:0007669"/>
    <property type="project" value="TreeGrafter"/>
</dbReference>
<dbReference type="GO" id="GO:0034475">
    <property type="term" value="P:U4 snRNA 3'-end processing"/>
    <property type="evidence" value="ECO:0007669"/>
    <property type="project" value="TreeGrafter"/>
</dbReference>
<accession>A0A7S3NJS7</accession>
<dbReference type="GO" id="GO:0000176">
    <property type="term" value="C:nuclear exosome (RNase complex)"/>
    <property type="evidence" value="ECO:0007669"/>
    <property type="project" value="TreeGrafter"/>
</dbReference>
<name>A0A7S3NJS7_9STRA</name>
<dbReference type="AlphaFoldDB" id="A0A7S3NJS7"/>
<evidence type="ECO:0000256" key="4">
    <source>
        <dbReference type="ARBA" id="ARBA00022835"/>
    </source>
</evidence>
<evidence type="ECO:0000256" key="5">
    <source>
        <dbReference type="ARBA" id="ARBA00023242"/>
    </source>
</evidence>
<dbReference type="PANTHER" id="PTHR11953:SF1">
    <property type="entry name" value="EXOSOME COMPLEX COMPONENT RRP46"/>
    <property type="match status" value="1"/>
</dbReference>
<dbReference type="GO" id="GO:0071028">
    <property type="term" value="P:nuclear mRNA surveillance"/>
    <property type="evidence" value="ECO:0007669"/>
    <property type="project" value="TreeGrafter"/>
</dbReference>
<dbReference type="Pfam" id="PF01138">
    <property type="entry name" value="RNase_PH"/>
    <property type="match status" value="1"/>
</dbReference>
<dbReference type="EMBL" id="HBIJ01008124">
    <property type="protein sequence ID" value="CAE0364983.1"/>
    <property type="molecule type" value="Transcribed_RNA"/>
</dbReference>
<evidence type="ECO:0000256" key="2">
    <source>
        <dbReference type="ARBA" id="ARBA00006678"/>
    </source>
</evidence>
<dbReference type="GO" id="GO:0016075">
    <property type="term" value="P:rRNA catabolic process"/>
    <property type="evidence" value="ECO:0007669"/>
    <property type="project" value="TreeGrafter"/>
</dbReference>
<feature type="domain" description="Exoribonuclease phosphorolytic" evidence="7">
    <location>
        <begin position="9"/>
        <end position="128"/>
    </location>
</feature>
<evidence type="ECO:0000259" key="7">
    <source>
        <dbReference type="Pfam" id="PF01138"/>
    </source>
</evidence>
<dbReference type="GO" id="GO:0006364">
    <property type="term" value="P:rRNA processing"/>
    <property type="evidence" value="ECO:0007669"/>
    <property type="project" value="UniProtKB-KW"/>
</dbReference>
<dbReference type="InterPro" id="IPR001247">
    <property type="entry name" value="ExoRNase_PH_dom1"/>
</dbReference>
<keyword evidence="3" id="KW-0698">rRNA processing</keyword>
<organism evidence="8">
    <name type="scientific">Aureoumbra lagunensis</name>
    <dbReference type="NCBI Taxonomy" id="44058"/>
    <lineage>
        <taxon>Eukaryota</taxon>
        <taxon>Sar</taxon>
        <taxon>Stramenopiles</taxon>
        <taxon>Ochrophyta</taxon>
        <taxon>Pelagophyceae</taxon>
        <taxon>Pelagomonadales</taxon>
        <taxon>Aureoumbra</taxon>
    </lineage>
</organism>
<dbReference type="InterPro" id="IPR050080">
    <property type="entry name" value="RNase_PH"/>
</dbReference>
<dbReference type="GO" id="GO:0000177">
    <property type="term" value="C:cytoplasmic exosome (RNase complex)"/>
    <property type="evidence" value="ECO:0007669"/>
    <property type="project" value="TreeGrafter"/>
</dbReference>
<evidence type="ECO:0000256" key="1">
    <source>
        <dbReference type="ARBA" id="ARBA00004123"/>
    </source>
</evidence>
<feature type="region of interest" description="Disordered" evidence="6">
    <location>
        <begin position="233"/>
        <end position="253"/>
    </location>
</feature>
<sequence length="253" mass="27917">MEILVPTSFDVSIFPHCDGSCRFIEDGTFVIATVVGPQHMSEKHQSHDPECGSFEIRCQVADRGALDRPLIERRIEENAASILNRTVDRKKFPRQVITLSILIVLNDGAATRLALNASVLALLDAAVPLLSIPLTVDYGDIRKNSGGLVTLDATSQEILSFESTGILDLDQLDSCFETARIRCTRLLDFIQSGADSQHSAMISVYDQSLTESTIADIIKNRNDVKEFLSTVSNHHNNTEGEQHEDGDLQMSNF</sequence>
<evidence type="ECO:0000313" key="8">
    <source>
        <dbReference type="EMBL" id="CAE0364983.1"/>
    </source>
</evidence>
<dbReference type="SUPFAM" id="SSF54211">
    <property type="entry name" value="Ribosomal protein S5 domain 2-like"/>
    <property type="match status" value="1"/>
</dbReference>
<comment type="similarity">
    <text evidence="2">Belongs to the RNase PH family.</text>
</comment>
<dbReference type="GO" id="GO:0003723">
    <property type="term" value="F:RNA binding"/>
    <property type="evidence" value="ECO:0007669"/>
    <property type="project" value="TreeGrafter"/>
</dbReference>
<dbReference type="InterPro" id="IPR027408">
    <property type="entry name" value="PNPase/RNase_PH_dom_sf"/>
</dbReference>
<comment type="subcellular location">
    <subcellularLocation>
        <location evidence="1">Nucleus</location>
    </subcellularLocation>
</comment>
<gene>
    <name evidence="8" type="ORF">ALAG00032_LOCUS5725</name>
</gene>
<feature type="compositionally biased region" description="Basic and acidic residues" evidence="6">
    <location>
        <begin position="236"/>
        <end position="246"/>
    </location>
</feature>
<reference evidence="8" key="1">
    <citation type="submission" date="2021-01" db="EMBL/GenBank/DDBJ databases">
        <authorList>
            <person name="Corre E."/>
            <person name="Pelletier E."/>
            <person name="Niang G."/>
            <person name="Scheremetjew M."/>
            <person name="Finn R."/>
            <person name="Kale V."/>
            <person name="Holt S."/>
            <person name="Cochrane G."/>
            <person name="Meng A."/>
            <person name="Brown T."/>
            <person name="Cohen L."/>
        </authorList>
    </citation>
    <scope>NUCLEOTIDE SEQUENCE</scope>
    <source>
        <strain evidence="8">CCMP1510</strain>
    </source>
</reference>
<keyword evidence="4" id="KW-0271">Exosome</keyword>
<protein>
    <recommendedName>
        <fullName evidence="7">Exoribonuclease phosphorolytic domain-containing protein</fullName>
    </recommendedName>
</protein>
<evidence type="ECO:0000256" key="3">
    <source>
        <dbReference type="ARBA" id="ARBA00022552"/>
    </source>
</evidence>
<dbReference type="Gene3D" id="3.30.230.70">
    <property type="entry name" value="GHMP Kinase, N-terminal domain"/>
    <property type="match status" value="1"/>
</dbReference>
<dbReference type="InterPro" id="IPR020568">
    <property type="entry name" value="Ribosomal_Su5_D2-typ_SF"/>
</dbReference>
<dbReference type="PANTHER" id="PTHR11953">
    <property type="entry name" value="EXOSOME COMPLEX COMPONENT"/>
    <property type="match status" value="1"/>
</dbReference>